<dbReference type="SMART" id="SM00387">
    <property type="entry name" value="HATPase_c"/>
    <property type="match status" value="1"/>
</dbReference>
<dbReference type="GO" id="GO:0016301">
    <property type="term" value="F:kinase activity"/>
    <property type="evidence" value="ECO:0007669"/>
    <property type="project" value="UniProtKB-KW"/>
</dbReference>
<dbReference type="InterPro" id="IPR036890">
    <property type="entry name" value="HATPase_C_sf"/>
</dbReference>
<gene>
    <name evidence="9" type="ORF">Q4Q39_04785</name>
</gene>
<evidence type="ECO:0000256" key="4">
    <source>
        <dbReference type="ARBA" id="ARBA00022679"/>
    </source>
</evidence>
<dbReference type="Pfam" id="PF02518">
    <property type="entry name" value="HATPase_c"/>
    <property type="match status" value="1"/>
</dbReference>
<keyword evidence="10" id="KW-1185">Reference proteome</keyword>
<name>A0ABT8WYF2_9FLAO</name>
<dbReference type="SUPFAM" id="SSF55874">
    <property type="entry name" value="ATPase domain of HSP90 chaperone/DNA topoisomerase II/histidine kinase"/>
    <property type="match status" value="1"/>
</dbReference>
<evidence type="ECO:0000256" key="2">
    <source>
        <dbReference type="ARBA" id="ARBA00012438"/>
    </source>
</evidence>
<organism evidence="9 10">
    <name type="scientific">Flavivirga amylovorans</name>
    <dbReference type="NCBI Taxonomy" id="870486"/>
    <lineage>
        <taxon>Bacteria</taxon>
        <taxon>Pseudomonadati</taxon>
        <taxon>Bacteroidota</taxon>
        <taxon>Flavobacteriia</taxon>
        <taxon>Flavobacteriales</taxon>
        <taxon>Flavobacteriaceae</taxon>
        <taxon>Flavivirga</taxon>
    </lineage>
</organism>
<dbReference type="InterPro" id="IPR003661">
    <property type="entry name" value="HisK_dim/P_dom"/>
</dbReference>
<protein>
    <recommendedName>
        <fullName evidence="2">histidine kinase</fullName>
        <ecNumber evidence="2">2.7.13.3</ecNumber>
    </recommendedName>
</protein>
<dbReference type="EC" id="2.7.13.3" evidence="2"/>
<dbReference type="Proteomes" id="UP001176891">
    <property type="component" value="Unassembled WGS sequence"/>
</dbReference>
<dbReference type="PANTHER" id="PTHR45453:SF1">
    <property type="entry name" value="PHOSPHATE REGULON SENSOR PROTEIN PHOR"/>
    <property type="match status" value="1"/>
</dbReference>
<dbReference type="CDD" id="cd00082">
    <property type="entry name" value="HisKA"/>
    <property type="match status" value="1"/>
</dbReference>
<dbReference type="PROSITE" id="PS50109">
    <property type="entry name" value="HIS_KIN"/>
    <property type="match status" value="1"/>
</dbReference>
<evidence type="ECO:0000259" key="8">
    <source>
        <dbReference type="PROSITE" id="PS50109"/>
    </source>
</evidence>
<dbReference type="SMART" id="SM00388">
    <property type="entry name" value="HisKA"/>
    <property type="match status" value="1"/>
</dbReference>
<evidence type="ECO:0000256" key="6">
    <source>
        <dbReference type="ARBA" id="ARBA00023012"/>
    </source>
</evidence>
<comment type="catalytic activity">
    <reaction evidence="1">
        <text>ATP + protein L-histidine = ADP + protein N-phospho-L-histidine.</text>
        <dbReference type="EC" id="2.7.13.3"/>
    </reaction>
</comment>
<dbReference type="Gene3D" id="1.10.287.130">
    <property type="match status" value="1"/>
</dbReference>
<keyword evidence="6" id="KW-0902">Two-component regulatory system</keyword>
<keyword evidence="5 9" id="KW-0418">Kinase</keyword>
<feature type="transmembrane region" description="Helical" evidence="7">
    <location>
        <begin position="125"/>
        <end position="147"/>
    </location>
</feature>
<dbReference type="InterPro" id="IPR003594">
    <property type="entry name" value="HATPase_dom"/>
</dbReference>
<accession>A0ABT8WYF2</accession>
<keyword evidence="7" id="KW-0472">Membrane</keyword>
<evidence type="ECO:0000256" key="1">
    <source>
        <dbReference type="ARBA" id="ARBA00000085"/>
    </source>
</evidence>
<evidence type="ECO:0000256" key="5">
    <source>
        <dbReference type="ARBA" id="ARBA00022777"/>
    </source>
</evidence>
<dbReference type="Pfam" id="PF00512">
    <property type="entry name" value="HisKA"/>
    <property type="match status" value="1"/>
</dbReference>
<reference evidence="9" key="1">
    <citation type="submission" date="2023-07" db="EMBL/GenBank/DDBJ databases">
        <title>Two novel species in the genus Flavivirga.</title>
        <authorList>
            <person name="Kwon K."/>
        </authorList>
    </citation>
    <scope>NUCLEOTIDE SEQUENCE</scope>
    <source>
        <strain evidence="9">KACC 14157</strain>
    </source>
</reference>
<dbReference type="Gene3D" id="3.30.565.10">
    <property type="entry name" value="Histidine kinase-like ATPase, C-terminal domain"/>
    <property type="match status" value="1"/>
</dbReference>
<keyword evidence="3" id="KW-0597">Phosphoprotein</keyword>
<keyword evidence="7" id="KW-0812">Transmembrane</keyword>
<proteinExistence type="predicted"/>
<evidence type="ECO:0000313" key="10">
    <source>
        <dbReference type="Proteomes" id="UP001176891"/>
    </source>
</evidence>
<keyword evidence="4" id="KW-0808">Transferase</keyword>
<evidence type="ECO:0000256" key="7">
    <source>
        <dbReference type="SAM" id="Phobius"/>
    </source>
</evidence>
<dbReference type="InterPro" id="IPR050351">
    <property type="entry name" value="BphY/WalK/GraS-like"/>
</dbReference>
<feature type="domain" description="Histidine kinase" evidence="8">
    <location>
        <begin position="214"/>
        <end position="416"/>
    </location>
</feature>
<comment type="caution">
    <text evidence="9">The sequence shown here is derived from an EMBL/GenBank/DDBJ whole genome shotgun (WGS) entry which is preliminary data.</text>
</comment>
<dbReference type="EMBL" id="JAUOEM010000001">
    <property type="protein sequence ID" value="MDO5986718.1"/>
    <property type="molecule type" value="Genomic_DNA"/>
</dbReference>
<sequence>MNLVTKTNKYYLIFFIFLFPLMVAADYFLIQYVVNKEVDDILKHESERISFNLKENETFPSSNYIFSTTPVTEDFPVSNKYRDTLIYEAYADKLMPYRMYEFTALIDAQKMKISLKHVLLDMNELIVWLFVTTTLVILLLVTGLFFINQGIYRWAWKPFFENLSKLTNYDITKKNPVNLETSNISEFKELNRIVTALMNQVKKDFQNLKEFNENISHEIQTPLAIIRNKMVLLLESQDLKEKELHWVQAVYQEANKLSKIGKSLTLISRIENQEFTRLDSVDISVIVDNIIGNMEEMIAFKNLEITVKLNPVKVKCDQILANILFTNLIKNAVQHNLEGGYIEILLNEEKFEIVNTGKISEIETEQLFKRFQRGNKETESLGLGLAINQKICEMYGFLLDYSLQSGKHKLSLYFNN</sequence>
<dbReference type="SUPFAM" id="SSF47384">
    <property type="entry name" value="Homodimeric domain of signal transducing histidine kinase"/>
    <property type="match status" value="1"/>
</dbReference>
<dbReference type="RefSeq" id="WP_303281234.1">
    <property type="nucleotide sequence ID" value="NZ_BAABCZ010000016.1"/>
</dbReference>
<evidence type="ECO:0000313" key="9">
    <source>
        <dbReference type="EMBL" id="MDO5986718.1"/>
    </source>
</evidence>
<feature type="transmembrane region" description="Helical" evidence="7">
    <location>
        <begin position="12"/>
        <end position="34"/>
    </location>
</feature>
<dbReference type="PANTHER" id="PTHR45453">
    <property type="entry name" value="PHOSPHATE REGULON SENSOR PROTEIN PHOR"/>
    <property type="match status" value="1"/>
</dbReference>
<dbReference type="InterPro" id="IPR005467">
    <property type="entry name" value="His_kinase_dom"/>
</dbReference>
<dbReference type="InterPro" id="IPR036097">
    <property type="entry name" value="HisK_dim/P_sf"/>
</dbReference>
<evidence type="ECO:0000256" key="3">
    <source>
        <dbReference type="ARBA" id="ARBA00022553"/>
    </source>
</evidence>
<keyword evidence="7" id="KW-1133">Transmembrane helix</keyword>